<dbReference type="SMART" id="SM00256">
    <property type="entry name" value="FBOX"/>
    <property type="match status" value="1"/>
</dbReference>
<evidence type="ECO:0000313" key="8">
    <source>
        <dbReference type="Proteomes" id="UP000178912"/>
    </source>
</evidence>
<dbReference type="InterPro" id="IPR020472">
    <property type="entry name" value="WD40_PAC1"/>
</dbReference>
<keyword evidence="3" id="KW-0677">Repeat</keyword>
<dbReference type="InterPro" id="IPR001810">
    <property type="entry name" value="F-box_dom"/>
</dbReference>
<dbReference type="SUPFAM" id="SSF50978">
    <property type="entry name" value="WD40 repeat-like"/>
    <property type="match status" value="1"/>
</dbReference>
<dbReference type="InterPro" id="IPR015943">
    <property type="entry name" value="WD40/YVTN_repeat-like_dom_sf"/>
</dbReference>
<evidence type="ECO:0000256" key="3">
    <source>
        <dbReference type="ARBA" id="ARBA00022737"/>
    </source>
</evidence>
<reference evidence="8" key="1">
    <citation type="submission" date="2016-03" db="EMBL/GenBank/DDBJ databases">
        <authorList>
            <person name="Guldener U."/>
        </authorList>
    </citation>
    <scope>NUCLEOTIDE SEQUENCE [LARGE SCALE GENOMIC DNA]</scope>
    <source>
        <strain evidence="8">04CH-RAC-A.6.1</strain>
    </source>
</reference>
<dbReference type="InterPro" id="IPR001680">
    <property type="entry name" value="WD40_rpt"/>
</dbReference>
<keyword evidence="2 4" id="KW-0853">WD repeat</keyword>
<sequence>MARPDDRATSRDAPSESSRTENTPFWQANNEDRPLKQLPFRQRLQSLPLIRRESNLFNFKNHTSEIGNQLSPDDGKKQGGLKGLLRKASVSMKNRQRRFSQMSSNAHSEERTQSPWHRRLRTATSFNRNSRYLAEDIDADNLSNFNDSEPFAPVPGSGTRPPRIPKNGGFAARQNAALHNGMEQGREISNPYLTSSGEGDRESAIAMPFDSSDQVQGRTEATTESQNTDVYAVASSTINRDFISSLPTELGIQILSHIDTKTLRRLFFVCRRWHAVARSTHVWREVFLREETQSYATGIPIPLGSGLGLPAMNSNNDWMALSQARHQLRDNWEEGTCDAFYLHGHLDSIYCVQFDENKIITGSRDKTIRVWNLEKLTCSLVIGPPSVVEDPSFTTDMEGRRVHYVASNRNLEEGNRLVRGLESTPKTVSFPMHHEQSILCLQYDDEILVTGSSDSTCIVYDLQNGYKPMRRLLHHTEAVLDLAFDKRYIVTCSKDLIICVWDRQTGGLLKQLLGHTGPVNAVQLRGNTIVSCSGDFTVKMWNIETGNVIQTFRHHTKGLACCQFSEDSKYIASAGNDKLINVWNANTHQLIYTIDEAHDNLVRSLHIDSISGRLVSGSYDTGIKVFSMETGQELLHFPHWHTSWILGAKSDYRRIISTGQDPKILILDFGKGIKHIDKLRSETSRIGLPDVAEDIGNGFILGEAFPRVDTHVP</sequence>
<dbReference type="PROSITE" id="PS50082">
    <property type="entry name" value="WD_REPEATS_2"/>
    <property type="match status" value="5"/>
</dbReference>
<dbReference type="Pfam" id="PF12937">
    <property type="entry name" value="F-box-like"/>
    <property type="match status" value="1"/>
</dbReference>
<dbReference type="InterPro" id="IPR050995">
    <property type="entry name" value="WD-F-box_domain-protein"/>
</dbReference>
<dbReference type="Pfam" id="PF00400">
    <property type="entry name" value="WD40"/>
    <property type="match status" value="6"/>
</dbReference>
<evidence type="ECO:0000313" key="7">
    <source>
        <dbReference type="EMBL" id="CZS90122.1"/>
    </source>
</evidence>
<keyword evidence="8" id="KW-1185">Reference proteome</keyword>
<feature type="domain" description="F-box" evidence="6">
    <location>
        <begin position="240"/>
        <end position="286"/>
    </location>
</feature>
<dbReference type="InterPro" id="IPR036322">
    <property type="entry name" value="WD40_repeat_dom_sf"/>
</dbReference>
<evidence type="ECO:0000256" key="2">
    <source>
        <dbReference type="ARBA" id="ARBA00022574"/>
    </source>
</evidence>
<organism evidence="7 8">
    <name type="scientific">Rhynchosporium agropyri</name>
    <dbReference type="NCBI Taxonomy" id="914238"/>
    <lineage>
        <taxon>Eukaryota</taxon>
        <taxon>Fungi</taxon>
        <taxon>Dikarya</taxon>
        <taxon>Ascomycota</taxon>
        <taxon>Pezizomycotina</taxon>
        <taxon>Leotiomycetes</taxon>
        <taxon>Helotiales</taxon>
        <taxon>Ploettnerulaceae</taxon>
        <taxon>Rhynchosporium</taxon>
    </lineage>
</organism>
<dbReference type="InterPro" id="IPR036047">
    <property type="entry name" value="F-box-like_dom_sf"/>
</dbReference>
<feature type="compositionally biased region" description="Basic and acidic residues" evidence="5">
    <location>
        <begin position="1"/>
        <end position="14"/>
    </location>
</feature>
<feature type="repeat" description="WD" evidence="4">
    <location>
        <begin position="342"/>
        <end position="374"/>
    </location>
</feature>
<evidence type="ECO:0000256" key="1">
    <source>
        <dbReference type="ARBA" id="ARBA00007968"/>
    </source>
</evidence>
<dbReference type="PROSITE" id="PS50181">
    <property type="entry name" value="FBOX"/>
    <property type="match status" value="1"/>
</dbReference>
<dbReference type="CDD" id="cd00200">
    <property type="entry name" value="WD40"/>
    <property type="match status" value="1"/>
</dbReference>
<name>A0A1E1JWM3_9HELO</name>
<feature type="compositionally biased region" description="Polar residues" evidence="5">
    <location>
        <begin position="15"/>
        <end position="29"/>
    </location>
</feature>
<evidence type="ECO:0000259" key="6">
    <source>
        <dbReference type="PROSITE" id="PS50181"/>
    </source>
</evidence>
<comment type="similarity">
    <text evidence="1">Belongs to the WD repeat MET30/SCONB/SCON-2 family.</text>
</comment>
<feature type="repeat" description="WD" evidence="4">
    <location>
        <begin position="512"/>
        <end position="551"/>
    </location>
</feature>
<evidence type="ECO:0000256" key="4">
    <source>
        <dbReference type="PROSITE-ProRule" id="PRU00221"/>
    </source>
</evidence>
<dbReference type="PRINTS" id="PR00320">
    <property type="entry name" value="GPROTEINBRPT"/>
</dbReference>
<proteinExistence type="inferred from homology"/>
<feature type="repeat" description="WD" evidence="4">
    <location>
        <begin position="595"/>
        <end position="636"/>
    </location>
</feature>
<feature type="region of interest" description="Disordered" evidence="5">
    <location>
        <begin position="97"/>
        <end position="120"/>
    </location>
</feature>
<feature type="repeat" description="WD" evidence="4">
    <location>
        <begin position="552"/>
        <end position="593"/>
    </location>
</feature>
<dbReference type="PROSITE" id="PS00678">
    <property type="entry name" value="WD_REPEATS_1"/>
    <property type="match status" value="3"/>
</dbReference>
<feature type="region of interest" description="Disordered" evidence="5">
    <location>
        <begin position="1"/>
        <end position="36"/>
    </location>
</feature>
<dbReference type="Proteomes" id="UP000178912">
    <property type="component" value="Unassembled WGS sequence"/>
</dbReference>
<dbReference type="InterPro" id="IPR019775">
    <property type="entry name" value="WD40_repeat_CS"/>
</dbReference>
<dbReference type="SUPFAM" id="SSF81383">
    <property type="entry name" value="F-box domain"/>
    <property type="match status" value="1"/>
</dbReference>
<dbReference type="OrthoDB" id="19711at2759"/>
<dbReference type="Gene3D" id="2.130.10.10">
    <property type="entry name" value="YVTN repeat-like/Quinoprotein amine dehydrogenase"/>
    <property type="match status" value="2"/>
</dbReference>
<evidence type="ECO:0000256" key="5">
    <source>
        <dbReference type="SAM" id="MobiDB-lite"/>
    </source>
</evidence>
<dbReference type="EMBL" id="FJUX01000004">
    <property type="protein sequence ID" value="CZS90122.1"/>
    <property type="molecule type" value="Genomic_DNA"/>
</dbReference>
<accession>A0A1E1JWM3</accession>
<gene>
    <name evidence="7" type="ORF">RAG0_01275</name>
</gene>
<dbReference type="PANTHER" id="PTHR14604">
    <property type="entry name" value="WD40 REPEAT PF20"/>
    <property type="match status" value="1"/>
</dbReference>
<protein>
    <submittedName>
        <fullName evidence="7">Related to F-box/WD repeat-containing protein 7</fullName>
    </submittedName>
</protein>
<dbReference type="Gene3D" id="1.20.1280.50">
    <property type="match status" value="1"/>
</dbReference>
<dbReference type="SMART" id="SM00320">
    <property type="entry name" value="WD40"/>
    <property type="match status" value="7"/>
</dbReference>
<dbReference type="AlphaFoldDB" id="A0A1E1JWM3"/>
<dbReference type="PROSITE" id="PS50294">
    <property type="entry name" value="WD_REPEATS_REGION"/>
    <property type="match status" value="3"/>
</dbReference>
<feature type="region of interest" description="Disordered" evidence="5">
    <location>
        <begin position="180"/>
        <end position="200"/>
    </location>
</feature>
<dbReference type="PANTHER" id="PTHR14604:SF4">
    <property type="entry name" value="F-BOX DOMAIN-CONTAINING PROTEIN"/>
    <property type="match status" value="1"/>
</dbReference>
<feature type="repeat" description="WD" evidence="4">
    <location>
        <begin position="472"/>
        <end position="511"/>
    </location>
</feature>